<reference evidence="1 2" key="1">
    <citation type="submission" date="2019-08" db="EMBL/GenBank/DDBJ databases">
        <title>Bradyrhizobium hipponensis sp. nov., a rhizobium isolated from a Lupinus angustifolius root nodule in Tunisia.</title>
        <authorList>
            <person name="Off K."/>
            <person name="Rejili M."/>
            <person name="Mars M."/>
            <person name="Brachmann A."/>
            <person name="Marin M."/>
        </authorList>
    </citation>
    <scope>NUCLEOTIDE SEQUENCE [LARGE SCALE GENOMIC DNA]</scope>
    <source>
        <strain evidence="1 2">CTAW71</strain>
    </source>
</reference>
<dbReference type="RefSeq" id="WP_148771296.1">
    <property type="nucleotide sequence ID" value="NZ_VSSS01000013.1"/>
</dbReference>
<dbReference type="AlphaFoldDB" id="A0A5D3KKP0"/>
<dbReference type="EMBL" id="VSSS01000013">
    <property type="protein sequence ID" value="TYL98042.1"/>
    <property type="molecule type" value="Genomic_DNA"/>
</dbReference>
<sequence>MSRDVTRTCGSCTACCDGWLQIEVRGHKVRKGQPCPFSIAHRCSIYPERPQHPCREFVCGWLVASSPLPDWMRPDQSSMIMLAANFFWRGLPVDVVVPVGEQPKKKALDWLTRFCAENRRLLVYQIGDEWFAFGPPMFQTDIASRLARGETPWGD</sequence>
<accession>A0A5D3KKP0</accession>
<organism evidence="1 2">
    <name type="scientific">Bradyrhizobium rifense</name>
    <dbReference type="NCBI Taxonomy" id="515499"/>
    <lineage>
        <taxon>Bacteria</taxon>
        <taxon>Pseudomonadati</taxon>
        <taxon>Pseudomonadota</taxon>
        <taxon>Alphaproteobacteria</taxon>
        <taxon>Hyphomicrobiales</taxon>
        <taxon>Nitrobacteraceae</taxon>
        <taxon>Bradyrhizobium</taxon>
    </lineage>
</organism>
<gene>
    <name evidence="1" type="ORF">FXB40_06055</name>
</gene>
<dbReference type="Proteomes" id="UP000324758">
    <property type="component" value="Unassembled WGS sequence"/>
</dbReference>
<evidence type="ECO:0008006" key="3">
    <source>
        <dbReference type="Google" id="ProtNLM"/>
    </source>
</evidence>
<evidence type="ECO:0000313" key="2">
    <source>
        <dbReference type="Proteomes" id="UP000324758"/>
    </source>
</evidence>
<proteinExistence type="predicted"/>
<evidence type="ECO:0000313" key="1">
    <source>
        <dbReference type="EMBL" id="TYL98042.1"/>
    </source>
</evidence>
<protein>
    <recommendedName>
        <fullName evidence="3">YkgJ family cysteine cluster protein</fullName>
    </recommendedName>
</protein>
<name>A0A5D3KKP0_9BRAD</name>
<comment type="caution">
    <text evidence="1">The sequence shown here is derived from an EMBL/GenBank/DDBJ whole genome shotgun (WGS) entry which is preliminary data.</text>
</comment>
<keyword evidence="2" id="KW-1185">Reference proteome</keyword>
<dbReference type="OrthoDB" id="7202843at2"/>